<dbReference type="OrthoDB" id="5297561at2"/>
<dbReference type="RefSeq" id="WP_125096401.1">
    <property type="nucleotide sequence ID" value="NZ_RRUE01000002.1"/>
</dbReference>
<dbReference type="SUPFAM" id="SSF53474">
    <property type="entry name" value="alpha/beta-Hydrolases"/>
    <property type="match status" value="1"/>
</dbReference>
<dbReference type="Proteomes" id="UP000270261">
    <property type="component" value="Unassembled WGS sequence"/>
</dbReference>
<dbReference type="Gene3D" id="3.40.50.1820">
    <property type="entry name" value="alpha/beta hydrolase"/>
    <property type="match status" value="1"/>
</dbReference>
<name>A0A3R8NRK2_9BURK</name>
<protein>
    <submittedName>
        <fullName evidence="2">Alpha/beta fold hydrolase</fullName>
    </submittedName>
</protein>
<proteinExistence type="predicted"/>
<dbReference type="InterPro" id="IPR000073">
    <property type="entry name" value="AB_hydrolase_1"/>
</dbReference>
<dbReference type="EMBL" id="RRUE01000002">
    <property type="protein sequence ID" value="RRN44206.1"/>
    <property type="molecule type" value="Genomic_DNA"/>
</dbReference>
<dbReference type="AlphaFoldDB" id="A0A3R8NRK2"/>
<dbReference type="InterPro" id="IPR029058">
    <property type="entry name" value="AB_hydrolase_fold"/>
</dbReference>
<reference evidence="2 3" key="1">
    <citation type="submission" date="2018-11" db="EMBL/GenBank/DDBJ databases">
        <title>Genome sequencing of Lautropia sp. KCOM 2505 (= ChDC F240).</title>
        <authorList>
            <person name="Kook J.-K."/>
            <person name="Park S.-N."/>
            <person name="Lim Y.K."/>
        </authorList>
    </citation>
    <scope>NUCLEOTIDE SEQUENCE [LARGE SCALE GENOMIC DNA]</scope>
    <source>
        <strain evidence="2 3">KCOM 2505</strain>
    </source>
</reference>
<dbReference type="PANTHER" id="PTHR43689:SF8">
    <property type="entry name" value="ALPHA_BETA-HYDROLASES SUPERFAMILY PROTEIN"/>
    <property type="match status" value="1"/>
</dbReference>
<evidence type="ECO:0000313" key="2">
    <source>
        <dbReference type="EMBL" id="RRN44206.1"/>
    </source>
</evidence>
<comment type="caution">
    <text evidence="2">The sequence shown here is derived from an EMBL/GenBank/DDBJ whole genome shotgun (WGS) entry which is preliminary data.</text>
</comment>
<accession>A0A3R8NRK2</accession>
<keyword evidence="2" id="KW-0378">Hydrolase</keyword>
<evidence type="ECO:0000313" key="3">
    <source>
        <dbReference type="Proteomes" id="UP000270261"/>
    </source>
</evidence>
<dbReference type="Pfam" id="PF12697">
    <property type="entry name" value="Abhydrolase_6"/>
    <property type="match status" value="1"/>
</dbReference>
<feature type="domain" description="AB hydrolase-1" evidence="1">
    <location>
        <begin position="61"/>
        <end position="297"/>
    </location>
</feature>
<evidence type="ECO:0000259" key="1">
    <source>
        <dbReference type="Pfam" id="PF12697"/>
    </source>
</evidence>
<gene>
    <name evidence="2" type="ORF">EHV23_12725</name>
</gene>
<dbReference type="GO" id="GO:0016787">
    <property type="term" value="F:hydrolase activity"/>
    <property type="evidence" value="ECO:0007669"/>
    <property type="project" value="UniProtKB-KW"/>
</dbReference>
<dbReference type="PANTHER" id="PTHR43689">
    <property type="entry name" value="HYDROLASE"/>
    <property type="match status" value="1"/>
</dbReference>
<dbReference type="PRINTS" id="PR00111">
    <property type="entry name" value="ABHYDROLASE"/>
</dbReference>
<keyword evidence="3" id="KW-1185">Reference proteome</keyword>
<sequence>MTDRMTVSPSMQSMAFSTPFGEIHARNWQPVPAGEPVGGGGDAAGRQVQKGRAGDGGYPCVVLLHGMFGDVDVWSATALNLARAGLEVLAFDLPGHGGSLAEVENADETVQALLAALQAYARARAQHPVPVLLVGHSFGGLVAAMLAARMQSLQVLSPVLSGLVLLSPSGLGEEVNRDFLLGVIEAPDADAMARVLAALTVRHFRSSSAYMKAMHARIHSAKDQLYRLVDDVVDGTGRQVHSILEILAALPVPVTLVHGREDAVLPWQQALNVPGSVAIHLLPDVGHMPHWEAAALVSTIIGRAAGRG</sequence>
<organism evidence="2 3">
    <name type="scientific">Lautropia dentalis</name>
    <dbReference type="NCBI Taxonomy" id="2490857"/>
    <lineage>
        <taxon>Bacteria</taxon>
        <taxon>Pseudomonadati</taxon>
        <taxon>Pseudomonadota</taxon>
        <taxon>Betaproteobacteria</taxon>
        <taxon>Burkholderiales</taxon>
        <taxon>Burkholderiaceae</taxon>
        <taxon>Lautropia</taxon>
    </lineage>
</organism>